<dbReference type="RefSeq" id="WP_219539489.1">
    <property type="nucleotide sequence ID" value="NZ_JAHKRM010000063.1"/>
</dbReference>
<organism evidence="1 2">
    <name type="scientific">Nonomuraea guangzhouensis</name>
    <dbReference type="NCBI Taxonomy" id="1291555"/>
    <lineage>
        <taxon>Bacteria</taxon>
        <taxon>Bacillati</taxon>
        <taxon>Actinomycetota</taxon>
        <taxon>Actinomycetes</taxon>
        <taxon>Streptosporangiales</taxon>
        <taxon>Streptosporangiaceae</taxon>
        <taxon>Nonomuraea</taxon>
    </lineage>
</organism>
<reference evidence="2" key="1">
    <citation type="journal article" date="2019" name="Int. J. Syst. Evol. Microbiol.">
        <title>The Global Catalogue of Microorganisms (GCM) 10K type strain sequencing project: providing services to taxonomists for standard genome sequencing and annotation.</title>
        <authorList>
            <consortium name="The Broad Institute Genomics Platform"/>
            <consortium name="The Broad Institute Genome Sequencing Center for Infectious Disease"/>
            <person name="Wu L."/>
            <person name="Ma J."/>
        </authorList>
    </citation>
    <scope>NUCLEOTIDE SEQUENCE [LARGE SCALE GENOMIC DNA]</scope>
    <source>
        <strain evidence="2">CGMCC 1.15399</strain>
    </source>
</reference>
<protein>
    <submittedName>
        <fullName evidence="1">Uncharacterized protein</fullName>
    </submittedName>
</protein>
<accession>A0ABW4GX05</accession>
<name>A0ABW4GX05_9ACTN</name>
<gene>
    <name evidence="1" type="ORF">ACFSJ0_52605</name>
</gene>
<dbReference type="Proteomes" id="UP001597097">
    <property type="component" value="Unassembled WGS sequence"/>
</dbReference>
<proteinExistence type="predicted"/>
<dbReference type="EMBL" id="JBHUCM010000050">
    <property type="protein sequence ID" value="MFD1545767.1"/>
    <property type="molecule type" value="Genomic_DNA"/>
</dbReference>
<sequence length="62" mass="7025">MSSVPEHWLPFIPVHVEDSTRETQLQRAALPQFLDGDTARPAKICPRMPLLSQNLPAAYFVH</sequence>
<evidence type="ECO:0000313" key="1">
    <source>
        <dbReference type="EMBL" id="MFD1545767.1"/>
    </source>
</evidence>
<comment type="caution">
    <text evidence="1">The sequence shown here is derived from an EMBL/GenBank/DDBJ whole genome shotgun (WGS) entry which is preliminary data.</text>
</comment>
<keyword evidence="2" id="KW-1185">Reference proteome</keyword>
<evidence type="ECO:0000313" key="2">
    <source>
        <dbReference type="Proteomes" id="UP001597097"/>
    </source>
</evidence>